<name>A0A8X6MUD0_NEPPI</name>
<proteinExistence type="predicted"/>
<dbReference type="EMBL" id="BMAW01051104">
    <property type="protein sequence ID" value="GFS78601.1"/>
    <property type="molecule type" value="Genomic_DNA"/>
</dbReference>
<accession>A0A8X6MUD0</accession>
<comment type="caution">
    <text evidence="2">The sequence shown here is derived from an EMBL/GenBank/DDBJ whole genome shotgun (WGS) entry which is preliminary data.</text>
</comment>
<evidence type="ECO:0000313" key="2">
    <source>
        <dbReference type="EMBL" id="GFS78601.1"/>
    </source>
</evidence>
<feature type="region of interest" description="Disordered" evidence="1">
    <location>
        <begin position="36"/>
        <end position="78"/>
    </location>
</feature>
<protein>
    <submittedName>
        <fullName evidence="2">Uncharacterized protein</fullName>
    </submittedName>
</protein>
<feature type="compositionally biased region" description="Polar residues" evidence="1">
    <location>
        <begin position="46"/>
        <end position="78"/>
    </location>
</feature>
<sequence>MQFVNTKVLVLLLGAFMMIPTIFCISFFNFNSNQVESESSTDDSSKQQTIPDSNNNSVPVIMNGTNQESKTRTSTSDNTTEIISIPAIVIVQDDSGMMNAEARSDSDQLDTSFSWLVVSKKTSVNRVEEETSDFMRGKNRRVVSEDRSEEYRVYRDNLRRSFSNGIDISHILKF</sequence>
<keyword evidence="3" id="KW-1185">Reference proteome</keyword>
<evidence type="ECO:0000256" key="1">
    <source>
        <dbReference type="SAM" id="MobiDB-lite"/>
    </source>
</evidence>
<gene>
    <name evidence="2" type="primary">NCL1_42359</name>
    <name evidence="2" type="ORF">NPIL_265151</name>
</gene>
<reference evidence="2" key="1">
    <citation type="submission" date="2020-08" db="EMBL/GenBank/DDBJ databases">
        <title>Multicomponent nature underlies the extraordinary mechanical properties of spider dragline silk.</title>
        <authorList>
            <person name="Kono N."/>
            <person name="Nakamura H."/>
            <person name="Mori M."/>
            <person name="Yoshida Y."/>
            <person name="Ohtoshi R."/>
            <person name="Malay A.D."/>
            <person name="Moran D.A.P."/>
            <person name="Tomita M."/>
            <person name="Numata K."/>
            <person name="Arakawa K."/>
        </authorList>
    </citation>
    <scope>NUCLEOTIDE SEQUENCE</scope>
</reference>
<organism evidence="2 3">
    <name type="scientific">Nephila pilipes</name>
    <name type="common">Giant wood spider</name>
    <name type="synonym">Nephila maculata</name>
    <dbReference type="NCBI Taxonomy" id="299642"/>
    <lineage>
        <taxon>Eukaryota</taxon>
        <taxon>Metazoa</taxon>
        <taxon>Ecdysozoa</taxon>
        <taxon>Arthropoda</taxon>
        <taxon>Chelicerata</taxon>
        <taxon>Arachnida</taxon>
        <taxon>Araneae</taxon>
        <taxon>Araneomorphae</taxon>
        <taxon>Entelegynae</taxon>
        <taxon>Araneoidea</taxon>
        <taxon>Nephilidae</taxon>
        <taxon>Nephila</taxon>
    </lineage>
</organism>
<dbReference type="Proteomes" id="UP000887013">
    <property type="component" value="Unassembled WGS sequence"/>
</dbReference>
<dbReference type="AlphaFoldDB" id="A0A8X6MUD0"/>
<dbReference type="OrthoDB" id="6426191at2759"/>
<evidence type="ECO:0000313" key="3">
    <source>
        <dbReference type="Proteomes" id="UP000887013"/>
    </source>
</evidence>